<dbReference type="InterPro" id="IPR011990">
    <property type="entry name" value="TPR-like_helical_dom_sf"/>
</dbReference>
<dbReference type="InterPro" id="IPR051012">
    <property type="entry name" value="CellSynth/LPSAsmb/PSIAsmb"/>
</dbReference>
<dbReference type="Proteomes" id="UP000030595">
    <property type="component" value="Unassembled WGS sequence"/>
</dbReference>
<dbReference type="SMART" id="SM00028">
    <property type="entry name" value="TPR"/>
    <property type="match status" value="3"/>
</dbReference>
<keyword evidence="2 3" id="KW-0802">TPR repeat</keyword>
<evidence type="ECO:0000313" key="4">
    <source>
        <dbReference type="EMBL" id="KGR90766.1"/>
    </source>
</evidence>
<reference evidence="4 5" key="1">
    <citation type="submission" date="2014-02" db="EMBL/GenBank/DDBJ databases">
        <title>Draft genome sequence of Lysinibacillus massiliensis CCUG 49529.</title>
        <authorList>
            <person name="Zhang F."/>
            <person name="Wang G."/>
            <person name="Zhang L."/>
        </authorList>
    </citation>
    <scope>NUCLEOTIDE SEQUENCE [LARGE SCALE GENOMIC DNA]</scope>
    <source>
        <strain evidence="4 5">CCUG 49529</strain>
    </source>
</reference>
<dbReference type="EMBL" id="JPVQ01000014">
    <property type="protein sequence ID" value="KGR90766.1"/>
    <property type="molecule type" value="Genomic_DNA"/>
</dbReference>
<dbReference type="PANTHER" id="PTHR45586">
    <property type="entry name" value="TPR REPEAT-CONTAINING PROTEIN PA4667"/>
    <property type="match status" value="1"/>
</dbReference>
<dbReference type="PROSITE" id="PS50005">
    <property type="entry name" value="TPR"/>
    <property type="match status" value="2"/>
</dbReference>
<evidence type="ECO:0000256" key="2">
    <source>
        <dbReference type="ARBA" id="ARBA00022803"/>
    </source>
</evidence>
<dbReference type="OrthoDB" id="600613at2"/>
<name>A0A0A3J1I2_9BACL</name>
<keyword evidence="1" id="KW-0677">Repeat</keyword>
<evidence type="ECO:0000256" key="3">
    <source>
        <dbReference type="PROSITE-ProRule" id="PRU00339"/>
    </source>
</evidence>
<feature type="repeat" description="TPR" evidence="3">
    <location>
        <begin position="54"/>
        <end position="87"/>
    </location>
</feature>
<dbReference type="PANTHER" id="PTHR45586:SF1">
    <property type="entry name" value="LIPOPOLYSACCHARIDE ASSEMBLY PROTEIN B"/>
    <property type="match status" value="1"/>
</dbReference>
<dbReference type="RefSeq" id="WP_036175710.1">
    <property type="nucleotide sequence ID" value="NZ_AVCZ01000014.1"/>
</dbReference>
<gene>
    <name evidence="4" type="ORF">CD30_09520</name>
</gene>
<evidence type="ECO:0000313" key="5">
    <source>
        <dbReference type="Proteomes" id="UP000030595"/>
    </source>
</evidence>
<keyword evidence="5" id="KW-1185">Reference proteome</keyword>
<dbReference type="eggNOG" id="COG0457">
    <property type="taxonomic scope" value="Bacteria"/>
</dbReference>
<proteinExistence type="predicted"/>
<sequence length="508" mass="59300">MENQRRKKQENNIVSFIPNGDYYFKKALKAIEQDQMAKAYKYMKRAAELSPDDAHILMQFGIMEMDAENFESAYEHIHTAHSLEPSESEFVFFLAEVSGCMGIVSDARKYAEMYLQMEPDGLYAFEANEILDFVEFEEEFEPIDEEDGEKFVAQEKARRLMENSQFKEAIEVLEQLIETFPDLWPAYNNLALAYFYTGEIDQAKALLNHVLRENHGNLHAICNLAVIAYYEKEEEQLADLVKLLKKINPFDWENRYKLGATLSLIGEHELAFNWLRSMNKRGFEGDTGFYFWLAQSAYFSGHEEIAENAWKTLVEMDPSKKGLEPWRHISKSVETNALEQNRDVIIEKITSKYSAHRMFGFFLLSKSAHKQEIIAHPTWVDLTKYNGLEKLSLAYALNHKFNKDNKIEKFFVRAMEVAEQLYEKSGSITPEIQYLYQMWFVLCERALENSYEFKNIKALAAAVEFMFYSTINSNRVTKKEYAAKYNISVATLTKYVEDLIEYLPFDSK</sequence>
<dbReference type="InterPro" id="IPR019734">
    <property type="entry name" value="TPR_rpt"/>
</dbReference>
<accession>A0A0A3J1I2</accession>
<dbReference type="SUPFAM" id="SSF48452">
    <property type="entry name" value="TPR-like"/>
    <property type="match status" value="1"/>
</dbReference>
<evidence type="ECO:0000256" key="1">
    <source>
        <dbReference type="ARBA" id="ARBA00022737"/>
    </source>
</evidence>
<feature type="repeat" description="TPR" evidence="3">
    <location>
        <begin position="20"/>
        <end position="53"/>
    </location>
</feature>
<comment type="caution">
    <text evidence="4">The sequence shown here is derived from an EMBL/GenBank/DDBJ whole genome shotgun (WGS) entry which is preliminary data.</text>
</comment>
<organism evidence="4 5">
    <name type="scientific">Ureibacillus massiliensis 4400831 = CIP 108448 = CCUG 49529</name>
    <dbReference type="NCBI Taxonomy" id="1211035"/>
    <lineage>
        <taxon>Bacteria</taxon>
        <taxon>Bacillati</taxon>
        <taxon>Bacillota</taxon>
        <taxon>Bacilli</taxon>
        <taxon>Bacillales</taxon>
        <taxon>Caryophanaceae</taxon>
        <taxon>Ureibacillus</taxon>
    </lineage>
</organism>
<protein>
    <submittedName>
        <fullName evidence="4">Transcriptional regulator</fullName>
    </submittedName>
</protein>
<dbReference type="AlphaFoldDB" id="A0A0A3J1I2"/>
<dbReference type="Pfam" id="PF14559">
    <property type="entry name" value="TPR_19"/>
    <property type="match status" value="1"/>
</dbReference>
<dbReference type="Gene3D" id="1.25.40.10">
    <property type="entry name" value="Tetratricopeptide repeat domain"/>
    <property type="match status" value="2"/>
</dbReference>